<evidence type="ECO:0000256" key="1">
    <source>
        <dbReference type="SAM" id="MobiDB-lite"/>
    </source>
</evidence>
<dbReference type="AlphaFoldDB" id="A0A0A2B050"/>
<accession>A0A0A2B050</accession>
<reference evidence="4" key="1">
    <citation type="journal article" date="2014" name="Sci. Data">
        <title>Genomes of diverse isolates of the marine cyanobacterium Prochlorococcus.</title>
        <authorList>
            <person name="Biller S."/>
            <person name="Berube P."/>
            <person name="Thompson J."/>
            <person name="Kelly L."/>
            <person name="Roggensack S."/>
            <person name="Awad L."/>
            <person name="Roache-Johnson K."/>
            <person name="Ding H."/>
            <person name="Giovannoni S.J."/>
            <person name="Moore L.R."/>
            <person name="Chisholm S.W."/>
        </authorList>
    </citation>
    <scope>NUCLEOTIDE SEQUENCE [LARGE SCALE GENOMIC DNA]</scope>
</reference>
<keyword evidence="3" id="KW-0548">Nucleotidyltransferase</keyword>
<dbReference type="EMBL" id="JNAR01000016">
    <property type="protein sequence ID" value="KGG07468.1"/>
    <property type="molecule type" value="Genomic_DNA"/>
</dbReference>
<comment type="caution">
    <text evidence="3">The sequence shown here is derived from an EMBL/GenBank/DDBJ whole genome shotgun (WGS) entry which is preliminary data.</text>
</comment>
<keyword evidence="3" id="KW-0695">RNA-directed DNA polymerase</keyword>
<organism evidence="3 4">
    <name type="scientific">Prochlorococcus marinus str. MIT 9401</name>
    <dbReference type="NCBI Taxonomy" id="167551"/>
    <lineage>
        <taxon>Bacteria</taxon>
        <taxon>Bacillati</taxon>
        <taxon>Cyanobacteriota</taxon>
        <taxon>Cyanophyceae</taxon>
        <taxon>Synechococcales</taxon>
        <taxon>Prochlorococcaceae</taxon>
        <taxon>Prochlorococcus</taxon>
    </lineage>
</organism>
<feature type="transmembrane region" description="Helical" evidence="2">
    <location>
        <begin position="42"/>
        <end position="63"/>
    </location>
</feature>
<keyword evidence="2" id="KW-1133">Transmembrane helix</keyword>
<feature type="compositionally biased region" description="Low complexity" evidence="1">
    <location>
        <begin position="1"/>
        <end position="24"/>
    </location>
</feature>
<evidence type="ECO:0000313" key="4">
    <source>
        <dbReference type="Proteomes" id="UP000030481"/>
    </source>
</evidence>
<dbReference type="RefSeq" id="WP_032517788.1">
    <property type="nucleotide sequence ID" value="NZ_JNAR01000016.1"/>
</dbReference>
<dbReference type="GO" id="GO:0003964">
    <property type="term" value="F:RNA-directed DNA polymerase activity"/>
    <property type="evidence" value="ECO:0007669"/>
    <property type="project" value="UniProtKB-KW"/>
</dbReference>
<proteinExistence type="predicted"/>
<keyword evidence="3" id="KW-0808">Transferase</keyword>
<name>A0A0A2B050_PROMR</name>
<dbReference type="Proteomes" id="UP000030481">
    <property type="component" value="Unassembled WGS sequence"/>
</dbReference>
<keyword evidence="2" id="KW-0472">Membrane</keyword>
<keyword evidence="2" id="KW-0812">Transmembrane</keyword>
<sequence>MSYTKSKQFIQSKSSEESSYGSARSDFERDDDDPLSIRSLSITSLGIIFAILTILLPTISILIGRPLSQGNEIIHNHDFKKDGP</sequence>
<evidence type="ECO:0000313" key="3">
    <source>
        <dbReference type="EMBL" id="KGG07468.1"/>
    </source>
</evidence>
<protein>
    <submittedName>
        <fullName evidence="3">Putative Reverse transcriptase (RNA-dependent)</fullName>
    </submittedName>
</protein>
<feature type="region of interest" description="Disordered" evidence="1">
    <location>
        <begin position="1"/>
        <end position="34"/>
    </location>
</feature>
<evidence type="ECO:0000256" key="2">
    <source>
        <dbReference type="SAM" id="Phobius"/>
    </source>
</evidence>
<gene>
    <name evidence="3" type="ORF">EV01_1806</name>
</gene>